<feature type="region of interest" description="Disordered" evidence="1">
    <location>
        <begin position="1"/>
        <end position="24"/>
    </location>
</feature>
<name>A0A975BW82_9BACT</name>
<protein>
    <submittedName>
        <fullName evidence="2">Uncharacterized protein</fullName>
    </submittedName>
</protein>
<organism evidence="2 3">
    <name type="scientific">Desulfonema magnum</name>
    <dbReference type="NCBI Taxonomy" id="45655"/>
    <lineage>
        <taxon>Bacteria</taxon>
        <taxon>Pseudomonadati</taxon>
        <taxon>Thermodesulfobacteriota</taxon>
        <taxon>Desulfobacteria</taxon>
        <taxon>Desulfobacterales</taxon>
        <taxon>Desulfococcaceae</taxon>
        <taxon>Desulfonema</taxon>
    </lineage>
</organism>
<dbReference type="Proteomes" id="UP000663722">
    <property type="component" value="Chromosome"/>
</dbReference>
<dbReference type="KEGG" id="dmm:dnm_084430"/>
<accession>A0A975BW82</accession>
<dbReference type="AlphaFoldDB" id="A0A975BW82"/>
<gene>
    <name evidence="2" type="ORF">dnm_084430</name>
</gene>
<evidence type="ECO:0000313" key="3">
    <source>
        <dbReference type="Proteomes" id="UP000663722"/>
    </source>
</evidence>
<reference evidence="2" key="1">
    <citation type="journal article" date="2021" name="Microb. Physiol.">
        <title>Proteogenomic Insights into the Physiology of Marine, Sulfate-Reducing, Filamentous Desulfonema limicola and Desulfonema magnum.</title>
        <authorList>
            <person name="Schnaars V."/>
            <person name="Wohlbrand L."/>
            <person name="Scheve S."/>
            <person name="Hinrichs C."/>
            <person name="Reinhardt R."/>
            <person name="Rabus R."/>
        </authorList>
    </citation>
    <scope>NUCLEOTIDE SEQUENCE</scope>
    <source>
        <strain evidence="2">4be13</strain>
    </source>
</reference>
<proteinExistence type="predicted"/>
<dbReference type="EMBL" id="CP061800">
    <property type="protein sequence ID" value="QTA92364.1"/>
    <property type="molecule type" value="Genomic_DNA"/>
</dbReference>
<sequence length="37" mass="4235">MRQKNSAFFQDGTLSPAGKSRVSPHMHQAKITTYCFY</sequence>
<evidence type="ECO:0000256" key="1">
    <source>
        <dbReference type="SAM" id="MobiDB-lite"/>
    </source>
</evidence>
<evidence type="ECO:0000313" key="2">
    <source>
        <dbReference type="EMBL" id="QTA92364.1"/>
    </source>
</evidence>
<keyword evidence="3" id="KW-1185">Reference proteome</keyword>